<protein>
    <recommendedName>
        <fullName evidence="11">Permease</fullName>
    </recommendedName>
</protein>
<feature type="transmembrane region" description="Helical" evidence="8">
    <location>
        <begin position="67"/>
        <end position="84"/>
    </location>
</feature>
<evidence type="ECO:0000256" key="1">
    <source>
        <dbReference type="ARBA" id="ARBA00004651"/>
    </source>
</evidence>
<sequence>MFYIAIILIAAFIVLSKTFAPIWLLILTITLVWPYRKEKGARQIFLMSVLLLFLYVIFHYFSILAPFIIGVGIAYILAPLVDLLEHRKIPKPVAILIFLLPLVAIFPLIFFLIFSGLINEMQGLISKIPEAIQQIQSFSGAVINKLVEVGIEIDPHIITNTITTHLTKIVSGLFMTMGQIGKGIGGIIILVYNIVVIPLSAYLFLSDRNEITNWFRNLFGTHERARIDEFIQRLNFSLARFFRGQILLIIIVGFIVGFTLWLLGIKYYLLLGVIAGVCNIIPNIGYVLSFIPAILIGLLSPTPLVNVIKIVLVYVGEQLLENFYLGPVIIGRASRLHPVIVMIILILGGTTFGFWGLVLAIPVTIFVREFLNLFLDLHL</sequence>
<dbReference type="AlphaFoldDB" id="A0A0S7YC71"/>
<keyword evidence="5 8" id="KW-0812">Transmembrane</keyword>
<keyword evidence="4" id="KW-1003">Cell membrane</keyword>
<evidence type="ECO:0000256" key="4">
    <source>
        <dbReference type="ARBA" id="ARBA00022475"/>
    </source>
</evidence>
<dbReference type="Proteomes" id="UP000051012">
    <property type="component" value="Unassembled WGS sequence"/>
</dbReference>
<evidence type="ECO:0000313" key="9">
    <source>
        <dbReference type="EMBL" id="KPJ72244.1"/>
    </source>
</evidence>
<dbReference type="EMBL" id="LJNI01000088">
    <property type="protein sequence ID" value="KPJ72244.1"/>
    <property type="molecule type" value="Genomic_DNA"/>
</dbReference>
<evidence type="ECO:0000256" key="3">
    <source>
        <dbReference type="ARBA" id="ARBA00022448"/>
    </source>
</evidence>
<feature type="transmembrane region" description="Helical" evidence="8">
    <location>
        <begin position="295"/>
        <end position="316"/>
    </location>
</feature>
<name>A0A0S7YC71_UNCT6</name>
<dbReference type="Pfam" id="PF01594">
    <property type="entry name" value="AI-2E_transport"/>
    <property type="match status" value="1"/>
</dbReference>
<feature type="transmembrane region" description="Helical" evidence="8">
    <location>
        <begin position="183"/>
        <end position="205"/>
    </location>
</feature>
<feature type="transmembrane region" description="Helical" evidence="8">
    <location>
        <begin position="6"/>
        <end position="32"/>
    </location>
</feature>
<comment type="caution">
    <text evidence="9">The sequence shown here is derived from an EMBL/GenBank/DDBJ whole genome shotgun (WGS) entry which is preliminary data.</text>
</comment>
<feature type="transmembrane region" description="Helical" evidence="8">
    <location>
        <begin position="96"/>
        <end position="118"/>
    </location>
</feature>
<evidence type="ECO:0000256" key="2">
    <source>
        <dbReference type="ARBA" id="ARBA00009773"/>
    </source>
</evidence>
<dbReference type="PANTHER" id="PTHR21716:SF53">
    <property type="entry name" value="PERMEASE PERM-RELATED"/>
    <property type="match status" value="1"/>
</dbReference>
<evidence type="ECO:0000313" key="10">
    <source>
        <dbReference type="Proteomes" id="UP000051012"/>
    </source>
</evidence>
<dbReference type="GO" id="GO:0005886">
    <property type="term" value="C:plasma membrane"/>
    <property type="evidence" value="ECO:0007669"/>
    <property type="project" value="UniProtKB-SubCell"/>
</dbReference>
<evidence type="ECO:0008006" key="11">
    <source>
        <dbReference type="Google" id="ProtNLM"/>
    </source>
</evidence>
<feature type="transmembrane region" description="Helical" evidence="8">
    <location>
        <begin position="336"/>
        <end position="367"/>
    </location>
</feature>
<keyword evidence="7 8" id="KW-0472">Membrane</keyword>
<reference evidence="9 10" key="1">
    <citation type="journal article" date="2015" name="Microbiome">
        <title>Genomic resolution of linkages in carbon, nitrogen, and sulfur cycling among widespread estuary sediment bacteria.</title>
        <authorList>
            <person name="Baker B.J."/>
            <person name="Lazar C.S."/>
            <person name="Teske A.P."/>
            <person name="Dick G.J."/>
        </authorList>
    </citation>
    <scope>NUCLEOTIDE SEQUENCE [LARGE SCALE GENOMIC DNA]</scope>
    <source>
        <strain evidence="9">DG_78</strain>
    </source>
</reference>
<keyword evidence="6 8" id="KW-1133">Transmembrane helix</keyword>
<comment type="subcellular location">
    <subcellularLocation>
        <location evidence="1">Cell membrane</location>
        <topology evidence="1">Multi-pass membrane protein</topology>
    </subcellularLocation>
</comment>
<accession>A0A0S7YC71</accession>
<evidence type="ECO:0000256" key="6">
    <source>
        <dbReference type="ARBA" id="ARBA00022989"/>
    </source>
</evidence>
<feature type="transmembrane region" description="Helical" evidence="8">
    <location>
        <begin position="241"/>
        <end position="261"/>
    </location>
</feature>
<feature type="transmembrane region" description="Helical" evidence="8">
    <location>
        <begin position="267"/>
        <end position="288"/>
    </location>
</feature>
<gene>
    <name evidence="9" type="ORF">AMJ52_06950</name>
</gene>
<comment type="similarity">
    <text evidence="2">Belongs to the autoinducer-2 exporter (AI-2E) (TC 2.A.86) family.</text>
</comment>
<proteinExistence type="inferred from homology"/>
<evidence type="ECO:0000256" key="7">
    <source>
        <dbReference type="ARBA" id="ARBA00023136"/>
    </source>
</evidence>
<dbReference type="InterPro" id="IPR002549">
    <property type="entry name" value="AI-2E-like"/>
</dbReference>
<evidence type="ECO:0000256" key="8">
    <source>
        <dbReference type="SAM" id="Phobius"/>
    </source>
</evidence>
<keyword evidence="3" id="KW-0813">Transport</keyword>
<dbReference type="PANTHER" id="PTHR21716">
    <property type="entry name" value="TRANSMEMBRANE PROTEIN"/>
    <property type="match status" value="1"/>
</dbReference>
<evidence type="ECO:0000256" key="5">
    <source>
        <dbReference type="ARBA" id="ARBA00022692"/>
    </source>
</evidence>
<organism evidence="9 10">
    <name type="scientific">candidate division TA06 bacterium DG_78</name>
    <dbReference type="NCBI Taxonomy" id="1703772"/>
    <lineage>
        <taxon>Bacteria</taxon>
        <taxon>Bacteria division TA06</taxon>
    </lineage>
</organism>